<accession>A0ABP6Q8Q2</accession>
<keyword evidence="7" id="KW-1133">Transmembrane helix</keyword>
<feature type="domain" description="Protein kinase" evidence="8">
    <location>
        <begin position="20"/>
        <end position="271"/>
    </location>
</feature>
<dbReference type="PROSITE" id="PS00107">
    <property type="entry name" value="PROTEIN_KINASE_ATP"/>
    <property type="match status" value="1"/>
</dbReference>
<dbReference type="RefSeq" id="WP_344828483.1">
    <property type="nucleotide sequence ID" value="NZ_BAAAUV010000006.1"/>
</dbReference>
<keyword evidence="4 5" id="KW-0067">ATP-binding</keyword>
<dbReference type="PANTHER" id="PTHR43289">
    <property type="entry name" value="MITOGEN-ACTIVATED PROTEIN KINASE KINASE KINASE 20-RELATED"/>
    <property type="match status" value="1"/>
</dbReference>
<evidence type="ECO:0000313" key="10">
    <source>
        <dbReference type="Proteomes" id="UP001501237"/>
    </source>
</evidence>
<gene>
    <name evidence="9" type="ORF">GCM10010468_31060</name>
</gene>
<evidence type="ECO:0000256" key="4">
    <source>
        <dbReference type="ARBA" id="ARBA00022840"/>
    </source>
</evidence>
<dbReference type="Proteomes" id="UP001501237">
    <property type="component" value="Unassembled WGS sequence"/>
</dbReference>
<dbReference type="SUPFAM" id="SSF56112">
    <property type="entry name" value="Protein kinase-like (PK-like)"/>
    <property type="match status" value="1"/>
</dbReference>
<dbReference type="InterPro" id="IPR008271">
    <property type="entry name" value="Ser/Thr_kinase_AS"/>
</dbReference>
<dbReference type="InterPro" id="IPR000719">
    <property type="entry name" value="Prot_kinase_dom"/>
</dbReference>
<evidence type="ECO:0000256" key="2">
    <source>
        <dbReference type="ARBA" id="ARBA00022741"/>
    </source>
</evidence>
<dbReference type="InterPro" id="IPR011009">
    <property type="entry name" value="Kinase-like_dom_sf"/>
</dbReference>
<evidence type="ECO:0000256" key="7">
    <source>
        <dbReference type="SAM" id="Phobius"/>
    </source>
</evidence>
<keyword evidence="2 5" id="KW-0547">Nucleotide-binding</keyword>
<feature type="transmembrane region" description="Helical" evidence="7">
    <location>
        <begin position="311"/>
        <end position="334"/>
    </location>
</feature>
<dbReference type="EMBL" id="BAAAUV010000006">
    <property type="protein sequence ID" value="GAA3211973.1"/>
    <property type="molecule type" value="Genomic_DNA"/>
</dbReference>
<keyword evidence="10" id="KW-1185">Reference proteome</keyword>
<evidence type="ECO:0000256" key="6">
    <source>
        <dbReference type="SAM" id="MobiDB-lite"/>
    </source>
</evidence>
<dbReference type="Gene3D" id="1.10.510.10">
    <property type="entry name" value="Transferase(Phosphotransferase) domain 1"/>
    <property type="match status" value="1"/>
</dbReference>
<sequence>MTEPPLDPLESADPPGLGRYRLAGRLGRGGMGVVYLGVDADGGKAAVKVISPELAHDPRFRERFRREVGAAGRVQRFCTAAVLDAQLDRPPLYVVTEFVSGPTLERAVREGGPLRGSDLEGLAVGMATALSAIHAAGLVHRDLKPANVLLSPLGPRVIDFGIARSVDGEGQVTRTGTVFGTPAFLAPELLDGGQITPAADVFSWGCVVAYAATGRSPFSGTTLHDVIYRIGNAEPALDGLDGRLRALVEGALHKDPRRRPTVPQLLSHLFGEPGVVPEQAAHRVEDSWRRGHAPPVPPPSRPAERRGRGRAVLYGTFAGAGVLAVLLVALLLLVPGSPLRIVGGGAEGPPEAAARLLGPDGFDDPKSGWRPDRGGRYEKGEWRQTTSAAFTTYWSWPAAYDPLPLLLAAEVRIAEGDPDGEAGFLCFGNDAIGTAGTGGYELLVSTKGNARVRKAVRNSYTDLATGVVGRLGTARHRLEAVCSPAGAGTRLALWVDGRKAFDTVDAKAPWTGGRVGLTVNRNDPTWPNTVAFFDDWELSRFTP</sequence>
<keyword evidence="7" id="KW-0472">Membrane</keyword>
<keyword evidence="1" id="KW-0808">Transferase</keyword>
<dbReference type="Gene3D" id="3.30.200.20">
    <property type="entry name" value="Phosphorylase Kinase, domain 1"/>
    <property type="match status" value="1"/>
</dbReference>
<feature type="region of interest" description="Disordered" evidence="6">
    <location>
        <begin position="285"/>
        <end position="307"/>
    </location>
</feature>
<evidence type="ECO:0000313" key="9">
    <source>
        <dbReference type="EMBL" id="GAA3211973.1"/>
    </source>
</evidence>
<keyword evidence="3" id="KW-0418">Kinase</keyword>
<name>A0ABP6Q8Q2_9ACTN</name>
<dbReference type="InterPro" id="IPR017441">
    <property type="entry name" value="Protein_kinase_ATP_BS"/>
</dbReference>
<dbReference type="PANTHER" id="PTHR43289:SF34">
    <property type="entry name" value="SERINE_THREONINE-PROTEIN KINASE YBDM-RELATED"/>
    <property type="match status" value="1"/>
</dbReference>
<dbReference type="CDD" id="cd14014">
    <property type="entry name" value="STKc_PknB_like"/>
    <property type="match status" value="1"/>
</dbReference>
<evidence type="ECO:0000256" key="1">
    <source>
        <dbReference type="ARBA" id="ARBA00022679"/>
    </source>
</evidence>
<dbReference type="Pfam" id="PF00069">
    <property type="entry name" value="Pkinase"/>
    <property type="match status" value="1"/>
</dbReference>
<organism evidence="9 10">
    <name type="scientific">Actinocorallia longicatena</name>
    <dbReference type="NCBI Taxonomy" id="111803"/>
    <lineage>
        <taxon>Bacteria</taxon>
        <taxon>Bacillati</taxon>
        <taxon>Actinomycetota</taxon>
        <taxon>Actinomycetes</taxon>
        <taxon>Streptosporangiales</taxon>
        <taxon>Thermomonosporaceae</taxon>
        <taxon>Actinocorallia</taxon>
    </lineage>
</organism>
<dbReference type="PROSITE" id="PS50011">
    <property type="entry name" value="PROTEIN_KINASE_DOM"/>
    <property type="match status" value="1"/>
</dbReference>
<reference evidence="10" key="1">
    <citation type="journal article" date="2019" name="Int. J. Syst. Evol. Microbiol.">
        <title>The Global Catalogue of Microorganisms (GCM) 10K type strain sequencing project: providing services to taxonomists for standard genome sequencing and annotation.</title>
        <authorList>
            <consortium name="The Broad Institute Genomics Platform"/>
            <consortium name="The Broad Institute Genome Sequencing Center for Infectious Disease"/>
            <person name="Wu L."/>
            <person name="Ma J."/>
        </authorList>
    </citation>
    <scope>NUCLEOTIDE SEQUENCE [LARGE SCALE GENOMIC DNA]</scope>
    <source>
        <strain evidence="10">JCM 9377</strain>
    </source>
</reference>
<evidence type="ECO:0000259" key="8">
    <source>
        <dbReference type="PROSITE" id="PS50011"/>
    </source>
</evidence>
<comment type="caution">
    <text evidence="9">The sequence shown here is derived from an EMBL/GenBank/DDBJ whole genome shotgun (WGS) entry which is preliminary data.</text>
</comment>
<keyword evidence="7" id="KW-0812">Transmembrane</keyword>
<evidence type="ECO:0000256" key="3">
    <source>
        <dbReference type="ARBA" id="ARBA00022777"/>
    </source>
</evidence>
<evidence type="ECO:0000256" key="5">
    <source>
        <dbReference type="PROSITE-ProRule" id="PRU10141"/>
    </source>
</evidence>
<dbReference type="SMART" id="SM00220">
    <property type="entry name" value="S_TKc"/>
    <property type="match status" value="1"/>
</dbReference>
<proteinExistence type="predicted"/>
<feature type="binding site" evidence="5">
    <location>
        <position position="48"/>
    </location>
    <ligand>
        <name>ATP</name>
        <dbReference type="ChEBI" id="CHEBI:30616"/>
    </ligand>
</feature>
<dbReference type="PROSITE" id="PS00108">
    <property type="entry name" value="PROTEIN_KINASE_ST"/>
    <property type="match status" value="1"/>
</dbReference>
<dbReference type="Gene3D" id="2.60.120.560">
    <property type="entry name" value="Exo-inulinase, domain 1"/>
    <property type="match status" value="1"/>
</dbReference>
<protein>
    <recommendedName>
        <fullName evidence="8">Protein kinase domain-containing protein</fullName>
    </recommendedName>
</protein>